<dbReference type="EC" id="6.3.2.9" evidence="7 8"/>
<keyword evidence="7 8" id="KW-0961">Cell wall biogenesis/degradation</keyword>
<comment type="subcellular location">
    <subcellularLocation>
        <location evidence="1 7 8">Cytoplasm</location>
    </subcellularLocation>
</comment>
<organism evidence="11 12">
    <name type="scientific">Litoribacillus peritrichatus</name>
    <dbReference type="NCBI Taxonomy" id="718191"/>
    <lineage>
        <taxon>Bacteria</taxon>
        <taxon>Pseudomonadati</taxon>
        <taxon>Pseudomonadota</taxon>
        <taxon>Gammaproteobacteria</taxon>
        <taxon>Oceanospirillales</taxon>
        <taxon>Oceanospirillaceae</taxon>
        <taxon>Litoribacillus</taxon>
    </lineage>
</organism>
<dbReference type="InterPro" id="IPR005762">
    <property type="entry name" value="MurD"/>
</dbReference>
<evidence type="ECO:0000313" key="12">
    <source>
        <dbReference type="Proteomes" id="UP001501565"/>
    </source>
</evidence>
<keyword evidence="7 8" id="KW-0133">Cell shape</keyword>
<sequence length="452" mass="48127">MSLITTDKYSVIVGLGLSGLSCARYLTRLGQRFVVMDTRNEPPLLNKLKESCPGVKVIAGELDVSILEGASSVIVGPGLDTQQAPFKALIDQGVDVVGDIELFARAVQAPVIAITGSNGKSTVTTLVGEMAEAAGLNVKVGGNIGVPALDLLTPTPVDLYVLELSSFQLETTYSLKPKAATVLNLQADHMDRYGNMVAYHKAKQRIYRHCGCSVWNKKDMLTQPLLGSDSSSVVFTTDEPDLAEFGLKQVDDQLWLMKGQKPLVSEQQLKVKGRHNLANVLAAMALGDAAGIPMEAMIEASINFTGLAHRCEWLKEINGRTFINDSKGTNVGATKAAIEGLASDSKNIVLIAGGVGKGADFGELGAALAAHCKAMVVFGEDQQEIADAVPESVNVQRANGLEHALQQAVDASEKGDVVLFSPACASFDMFRNFEHRGQVFSGLVEQLGEIND</sequence>
<evidence type="ECO:0000256" key="2">
    <source>
        <dbReference type="ARBA" id="ARBA00004752"/>
    </source>
</evidence>
<comment type="caution">
    <text evidence="11">The sequence shown here is derived from an EMBL/GenBank/DDBJ whole genome shotgun (WGS) entry which is preliminary data.</text>
</comment>
<evidence type="ECO:0000256" key="7">
    <source>
        <dbReference type="HAMAP-Rule" id="MF_00639"/>
    </source>
</evidence>
<dbReference type="PANTHER" id="PTHR43692">
    <property type="entry name" value="UDP-N-ACETYLMURAMOYLALANINE--D-GLUTAMATE LIGASE"/>
    <property type="match status" value="1"/>
</dbReference>
<dbReference type="InterPro" id="IPR036565">
    <property type="entry name" value="Mur-like_cat_sf"/>
</dbReference>
<dbReference type="InterPro" id="IPR013221">
    <property type="entry name" value="Mur_ligase_cen"/>
</dbReference>
<accession>A0ABP7LZT8</accession>
<dbReference type="InterPro" id="IPR036615">
    <property type="entry name" value="Mur_ligase_C_dom_sf"/>
</dbReference>
<keyword evidence="7 8" id="KW-0132">Cell division</keyword>
<dbReference type="SUPFAM" id="SSF53623">
    <property type="entry name" value="MurD-like peptide ligases, catalytic domain"/>
    <property type="match status" value="1"/>
</dbReference>
<keyword evidence="3 7" id="KW-0963">Cytoplasm</keyword>
<dbReference type="Pfam" id="PF02875">
    <property type="entry name" value="Mur_ligase_C"/>
    <property type="match status" value="1"/>
</dbReference>
<dbReference type="Gene3D" id="3.40.50.720">
    <property type="entry name" value="NAD(P)-binding Rossmann-like Domain"/>
    <property type="match status" value="1"/>
</dbReference>
<dbReference type="HAMAP" id="MF_00639">
    <property type="entry name" value="MurD"/>
    <property type="match status" value="1"/>
</dbReference>
<dbReference type="SUPFAM" id="SSF51984">
    <property type="entry name" value="MurCD N-terminal domain"/>
    <property type="match status" value="1"/>
</dbReference>
<keyword evidence="7 8" id="KW-0573">Peptidoglycan synthesis</keyword>
<dbReference type="EMBL" id="BAABBN010000002">
    <property type="protein sequence ID" value="GAA3909459.1"/>
    <property type="molecule type" value="Genomic_DNA"/>
</dbReference>
<comment type="pathway">
    <text evidence="2 7 8">Cell wall biogenesis; peptidoglycan biosynthesis.</text>
</comment>
<dbReference type="Pfam" id="PF21799">
    <property type="entry name" value="MurD-like_N"/>
    <property type="match status" value="1"/>
</dbReference>
<keyword evidence="6 7" id="KW-0067">ATP-binding</keyword>
<evidence type="ECO:0000259" key="10">
    <source>
        <dbReference type="Pfam" id="PF08245"/>
    </source>
</evidence>
<proteinExistence type="inferred from homology"/>
<evidence type="ECO:0000256" key="1">
    <source>
        <dbReference type="ARBA" id="ARBA00004496"/>
    </source>
</evidence>
<keyword evidence="12" id="KW-1185">Reference proteome</keyword>
<evidence type="ECO:0000256" key="8">
    <source>
        <dbReference type="RuleBase" id="RU003664"/>
    </source>
</evidence>
<keyword evidence="5 7" id="KW-0547">Nucleotide-binding</keyword>
<evidence type="ECO:0000256" key="5">
    <source>
        <dbReference type="ARBA" id="ARBA00022741"/>
    </source>
</evidence>
<evidence type="ECO:0000313" key="11">
    <source>
        <dbReference type="EMBL" id="GAA3909459.1"/>
    </source>
</evidence>
<dbReference type="SUPFAM" id="SSF53244">
    <property type="entry name" value="MurD-like peptide ligases, peptide-binding domain"/>
    <property type="match status" value="1"/>
</dbReference>
<feature type="binding site" evidence="7">
    <location>
        <begin position="116"/>
        <end position="122"/>
    </location>
    <ligand>
        <name>ATP</name>
        <dbReference type="ChEBI" id="CHEBI:30616"/>
    </ligand>
</feature>
<evidence type="ECO:0000256" key="6">
    <source>
        <dbReference type="ARBA" id="ARBA00022840"/>
    </source>
</evidence>
<gene>
    <name evidence="7 11" type="primary">murD</name>
    <name evidence="11" type="ORF">GCM10022277_00270</name>
</gene>
<evidence type="ECO:0000256" key="3">
    <source>
        <dbReference type="ARBA" id="ARBA00022490"/>
    </source>
</evidence>
<comment type="function">
    <text evidence="7 8">Cell wall formation. Catalyzes the addition of glutamate to the nucleotide precursor UDP-N-acetylmuramoyl-L-alanine (UMA).</text>
</comment>
<comment type="catalytic activity">
    <reaction evidence="7 8">
        <text>UDP-N-acetyl-alpha-D-muramoyl-L-alanine + D-glutamate + ATP = UDP-N-acetyl-alpha-D-muramoyl-L-alanyl-D-glutamate + ADP + phosphate + H(+)</text>
        <dbReference type="Rhea" id="RHEA:16429"/>
        <dbReference type="ChEBI" id="CHEBI:15378"/>
        <dbReference type="ChEBI" id="CHEBI:29986"/>
        <dbReference type="ChEBI" id="CHEBI:30616"/>
        <dbReference type="ChEBI" id="CHEBI:43474"/>
        <dbReference type="ChEBI" id="CHEBI:83898"/>
        <dbReference type="ChEBI" id="CHEBI:83900"/>
        <dbReference type="ChEBI" id="CHEBI:456216"/>
        <dbReference type="EC" id="6.3.2.9"/>
    </reaction>
</comment>
<dbReference type="Proteomes" id="UP001501565">
    <property type="component" value="Unassembled WGS sequence"/>
</dbReference>
<feature type="domain" description="Mur ligase central" evidence="10">
    <location>
        <begin position="114"/>
        <end position="286"/>
    </location>
</feature>
<reference evidence="12" key="1">
    <citation type="journal article" date="2019" name="Int. J. Syst. Evol. Microbiol.">
        <title>The Global Catalogue of Microorganisms (GCM) 10K type strain sequencing project: providing services to taxonomists for standard genome sequencing and annotation.</title>
        <authorList>
            <consortium name="The Broad Institute Genomics Platform"/>
            <consortium name="The Broad Institute Genome Sequencing Center for Infectious Disease"/>
            <person name="Wu L."/>
            <person name="Ma J."/>
        </authorList>
    </citation>
    <scope>NUCLEOTIDE SEQUENCE [LARGE SCALE GENOMIC DNA]</scope>
    <source>
        <strain evidence="12">JCM 17551</strain>
    </source>
</reference>
<dbReference type="Pfam" id="PF08245">
    <property type="entry name" value="Mur_ligase_M"/>
    <property type="match status" value="1"/>
</dbReference>
<dbReference type="Gene3D" id="3.90.190.20">
    <property type="entry name" value="Mur ligase, C-terminal domain"/>
    <property type="match status" value="1"/>
</dbReference>
<keyword evidence="4 7" id="KW-0436">Ligase</keyword>
<dbReference type="InterPro" id="IPR004101">
    <property type="entry name" value="Mur_ligase_C"/>
</dbReference>
<dbReference type="RefSeq" id="WP_344794201.1">
    <property type="nucleotide sequence ID" value="NZ_BAABBN010000002.1"/>
</dbReference>
<evidence type="ECO:0000259" key="9">
    <source>
        <dbReference type="Pfam" id="PF02875"/>
    </source>
</evidence>
<name>A0ABP7LZT8_9GAMM</name>
<dbReference type="NCBIfam" id="TIGR01087">
    <property type="entry name" value="murD"/>
    <property type="match status" value="1"/>
</dbReference>
<evidence type="ECO:0000256" key="4">
    <source>
        <dbReference type="ARBA" id="ARBA00022598"/>
    </source>
</evidence>
<comment type="similarity">
    <text evidence="7">Belongs to the MurCDEF family.</text>
</comment>
<dbReference type="PANTHER" id="PTHR43692:SF1">
    <property type="entry name" value="UDP-N-ACETYLMURAMOYLALANINE--D-GLUTAMATE LIGASE"/>
    <property type="match status" value="1"/>
</dbReference>
<dbReference type="Gene3D" id="3.40.1190.10">
    <property type="entry name" value="Mur-like, catalytic domain"/>
    <property type="match status" value="1"/>
</dbReference>
<feature type="domain" description="Mur ligase C-terminal" evidence="9">
    <location>
        <begin position="309"/>
        <end position="424"/>
    </location>
</feature>
<protein>
    <recommendedName>
        <fullName evidence="7 8">UDP-N-acetylmuramoylalanine--D-glutamate ligase</fullName>
        <ecNumber evidence="7 8">6.3.2.9</ecNumber>
    </recommendedName>
    <alternativeName>
        <fullName evidence="7">D-glutamic acid-adding enzyme</fullName>
    </alternativeName>
    <alternativeName>
        <fullName evidence="7">UDP-N-acetylmuramoyl-L-alanyl-D-glutamate synthetase</fullName>
    </alternativeName>
</protein>
<dbReference type="GO" id="GO:0016874">
    <property type="term" value="F:ligase activity"/>
    <property type="evidence" value="ECO:0007669"/>
    <property type="project" value="UniProtKB-KW"/>
</dbReference>
<keyword evidence="7 8" id="KW-0131">Cell cycle</keyword>